<dbReference type="RefSeq" id="WP_011872941.1">
    <property type="nucleotide sequence ID" value="NZ_BAAAGS010000098.1"/>
</dbReference>
<evidence type="ECO:0000313" key="5">
    <source>
        <dbReference type="EMBL" id="GAA0562547.1"/>
    </source>
</evidence>
<keyword evidence="6" id="KW-1185">Reference proteome</keyword>
<dbReference type="InterPro" id="IPR018197">
    <property type="entry name" value="Glycerate_kinase_RE-like"/>
</dbReference>
<evidence type="ECO:0000256" key="4">
    <source>
        <dbReference type="PIRNR" id="PIRNR006078"/>
    </source>
</evidence>
<gene>
    <name evidence="5" type="ORF">GCM10009533_68890</name>
</gene>
<dbReference type="InterPro" id="IPR036129">
    <property type="entry name" value="Glycerate_kinase_sf"/>
</dbReference>
<dbReference type="Gene3D" id="3.90.1510.10">
    <property type="entry name" value="Glycerate kinase, domain 2"/>
    <property type="match status" value="1"/>
</dbReference>
<proteinExistence type="inferred from homology"/>
<dbReference type="NCBIfam" id="TIGR00045">
    <property type="entry name" value="glycerate kinase"/>
    <property type="match status" value="1"/>
</dbReference>
<reference evidence="5 6" key="1">
    <citation type="journal article" date="2019" name="Int. J. Syst. Evol. Microbiol.">
        <title>The Global Catalogue of Microorganisms (GCM) 10K type strain sequencing project: providing services to taxonomists for standard genome sequencing and annotation.</title>
        <authorList>
            <consortium name="The Broad Institute Genomics Platform"/>
            <consortium name="The Broad Institute Genome Sequencing Center for Infectious Disease"/>
            <person name="Wu L."/>
            <person name="Ma J."/>
        </authorList>
    </citation>
    <scope>NUCLEOTIDE SEQUENCE [LARGE SCALE GENOMIC DNA]</scope>
    <source>
        <strain evidence="5 6">JCM 10303</strain>
    </source>
</reference>
<organism evidence="5 6">
    <name type="scientific">Saccharopolyspora erythraea</name>
    <name type="common">Streptomyces erythraeus</name>
    <dbReference type="NCBI Taxonomy" id="1836"/>
    <lineage>
        <taxon>Bacteria</taxon>
        <taxon>Bacillati</taxon>
        <taxon>Actinomycetota</taxon>
        <taxon>Actinomycetes</taxon>
        <taxon>Pseudonocardiales</taxon>
        <taxon>Pseudonocardiaceae</taxon>
        <taxon>Saccharopolyspora</taxon>
    </lineage>
</organism>
<dbReference type="Pfam" id="PF02595">
    <property type="entry name" value="Gly_kinase"/>
    <property type="match status" value="1"/>
</dbReference>
<dbReference type="Proteomes" id="UP001500729">
    <property type="component" value="Unassembled WGS sequence"/>
</dbReference>
<name>A0ABN1EAK4_SACER</name>
<accession>A0ABN1EAK4</accession>
<evidence type="ECO:0000313" key="6">
    <source>
        <dbReference type="Proteomes" id="UP001500729"/>
    </source>
</evidence>
<comment type="similarity">
    <text evidence="1 4">Belongs to the glycerate kinase type-1 family.</text>
</comment>
<dbReference type="PANTHER" id="PTHR21599">
    <property type="entry name" value="GLYCERATE KINASE"/>
    <property type="match status" value="1"/>
</dbReference>
<dbReference type="EMBL" id="BAAAGS010000098">
    <property type="protein sequence ID" value="GAA0562547.1"/>
    <property type="molecule type" value="Genomic_DNA"/>
</dbReference>
<keyword evidence="3 4" id="KW-0418">Kinase</keyword>
<protein>
    <submittedName>
        <fullName evidence="5">Glycerate kinase</fullName>
    </submittedName>
</protein>
<dbReference type="GO" id="GO:0016301">
    <property type="term" value="F:kinase activity"/>
    <property type="evidence" value="ECO:0007669"/>
    <property type="project" value="UniProtKB-KW"/>
</dbReference>
<dbReference type="PANTHER" id="PTHR21599:SF0">
    <property type="entry name" value="GLYCERATE KINASE"/>
    <property type="match status" value="1"/>
</dbReference>
<dbReference type="PIRSF" id="PIRSF006078">
    <property type="entry name" value="GlxK"/>
    <property type="match status" value="1"/>
</dbReference>
<dbReference type="Gene3D" id="3.40.50.10350">
    <property type="entry name" value="Glycerate kinase, domain 1"/>
    <property type="match status" value="1"/>
</dbReference>
<comment type="caution">
    <text evidence="5">The sequence shown here is derived from an EMBL/GenBank/DDBJ whole genome shotgun (WGS) entry which is preliminary data.</text>
</comment>
<evidence type="ECO:0000256" key="3">
    <source>
        <dbReference type="ARBA" id="ARBA00022777"/>
    </source>
</evidence>
<keyword evidence="2 4" id="KW-0808">Transferase</keyword>
<sequence>MRFLVAPTGFKECLDAREVADAIGAGIRRVVPRAVVDAMPLIDGGEGSARQLAGTTGGELVPVVVTGPVGEPVRSHFALLGGDGPRTAFVEVAAAAGLSLVPPGRRDPGLTTSRGVGELIAAALDAGTTRVVVGCGDSGICDGGAGALQALGAGVLDSTGRPVGSGGYALARARRIDTSGLDPRLRGVKLVIAANPSNVLTGPHGVARVFGPQKGATPAQVEEMAAAMSIWADLLRGHGGARIADLPGSGASGGLGAGLAAGLGGTLRSRFDVLFDQADLDRRLAVADLVITGEGAIDASTARGKVPAEVARLAKRRGKPVLAITGTIGPGAESSYDIGIDAIAGILTGPVDLADAISRAPELISDATARTLRMLLLGRSLAA</sequence>
<dbReference type="InterPro" id="IPR018193">
    <property type="entry name" value="Glyc_kinase_flavodox-like_fold"/>
</dbReference>
<evidence type="ECO:0000256" key="1">
    <source>
        <dbReference type="ARBA" id="ARBA00006284"/>
    </source>
</evidence>
<dbReference type="InterPro" id="IPR004381">
    <property type="entry name" value="Glycerate_kinase"/>
</dbReference>
<evidence type="ECO:0000256" key="2">
    <source>
        <dbReference type="ARBA" id="ARBA00022679"/>
    </source>
</evidence>
<dbReference type="SUPFAM" id="SSF110738">
    <property type="entry name" value="Glycerate kinase I"/>
    <property type="match status" value="1"/>
</dbReference>